<dbReference type="Proteomes" id="UP000198217">
    <property type="component" value="Chromosome I"/>
</dbReference>
<keyword evidence="6" id="KW-1185">Reference proteome</keyword>
<dbReference type="InterPro" id="IPR017911">
    <property type="entry name" value="MacB-like_ATP-bd"/>
</dbReference>
<organism evidence="5 6">
    <name type="scientific">Micromonospora echinaurantiaca</name>
    <dbReference type="NCBI Taxonomy" id="47857"/>
    <lineage>
        <taxon>Bacteria</taxon>
        <taxon>Bacillati</taxon>
        <taxon>Actinomycetota</taxon>
        <taxon>Actinomycetes</taxon>
        <taxon>Micromonosporales</taxon>
        <taxon>Micromonosporaceae</taxon>
        <taxon>Micromonospora</taxon>
    </lineage>
</organism>
<keyword evidence="2" id="KW-0547">Nucleotide-binding</keyword>
<feature type="domain" description="ABC transporter" evidence="4">
    <location>
        <begin position="19"/>
        <end position="248"/>
    </location>
</feature>
<dbReference type="AlphaFoldDB" id="A0A1C5JFD7"/>
<name>A0A1C5JFD7_9ACTN</name>
<dbReference type="GO" id="GO:0098796">
    <property type="term" value="C:membrane protein complex"/>
    <property type="evidence" value="ECO:0007669"/>
    <property type="project" value="UniProtKB-ARBA"/>
</dbReference>
<evidence type="ECO:0000313" key="6">
    <source>
        <dbReference type="Proteomes" id="UP000198217"/>
    </source>
</evidence>
<dbReference type="GO" id="GO:0005886">
    <property type="term" value="C:plasma membrane"/>
    <property type="evidence" value="ECO:0007669"/>
    <property type="project" value="TreeGrafter"/>
</dbReference>
<evidence type="ECO:0000259" key="4">
    <source>
        <dbReference type="PROSITE" id="PS50893"/>
    </source>
</evidence>
<dbReference type="EMBL" id="LT607750">
    <property type="protein sequence ID" value="SCG68939.1"/>
    <property type="molecule type" value="Genomic_DNA"/>
</dbReference>
<dbReference type="PROSITE" id="PS00211">
    <property type="entry name" value="ABC_TRANSPORTER_1"/>
    <property type="match status" value="1"/>
</dbReference>
<protein>
    <submittedName>
        <fullName evidence="5">Putative ABC transport system ATP-binding protein</fullName>
    </submittedName>
</protein>
<dbReference type="GO" id="GO:0005524">
    <property type="term" value="F:ATP binding"/>
    <property type="evidence" value="ECO:0007669"/>
    <property type="project" value="UniProtKB-KW"/>
</dbReference>
<dbReference type="CDD" id="cd03255">
    <property type="entry name" value="ABC_MJ0796_LolCDE_FtsE"/>
    <property type="match status" value="1"/>
</dbReference>
<dbReference type="InterPro" id="IPR027417">
    <property type="entry name" value="P-loop_NTPase"/>
</dbReference>
<reference evidence="5 6" key="1">
    <citation type="submission" date="2016-06" db="EMBL/GenBank/DDBJ databases">
        <authorList>
            <person name="Kjaerup R.B."/>
            <person name="Dalgaard T.S."/>
            <person name="Juul-Madsen H.R."/>
        </authorList>
    </citation>
    <scope>NUCLEOTIDE SEQUENCE [LARGE SCALE GENOMIC DNA]</scope>
    <source>
        <strain evidence="5 6">DSM 43904</strain>
    </source>
</reference>
<evidence type="ECO:0000256" key="2">
    <source>
        <dbReference type="ARBA" id="ARBA00022741"/>
    </source>
</evidence>
<dbReference type="InterPro" id="IPR003593">
    <property type="entry name" value="AAA+_ATPase"/>
</dbReference>
<dbReference type="FunFam" id="3.40.50.300:FF:000032">
    <property type="entry name" value="Export ABC transporter ATP-binding protein"/>
    <property type="match status" value="1"/>
</dbReference>
<dbReference type="Pfam" id="PF00005">
    <property type="entry name" value="ABC_tran"/>
    <property type="match status" value="1"/>
</dbReference>
<dbReference type="InterPro" id="IPR015854">
    <property type="entry name" value="ABC_transpr_LolD-like"/>
</dbReference>
<gene>
    <name evidence="5" type="ORF">GA0070609_4372</name>
</gene>
<evidence type="ECO:0000256" key="3">
    <source>
        <dbReference type="ARBA" id="ARBA00022840"/>
    </source>
</evidence>
<dbReference type="InterPro" id="IPR003439">
    <property type="entry name" value="ABC_transporter-like_ATP-bd"/>
</dbReference>
<dbReference type="SUPFAM" id="SSF52540">
    <property type="entry name" value="P-loop containing nucleoside triphosphate hydrolases"/>
    <property type="match status" value="1"/>
</dbReference>
<evidence type="ECO:0000313" key="5">
    <source>
        <dbReference type="EMBL" id="SCG68939.1"/>
    </source>
</evidence>
<proteinExistence type="predicted"/>
<dbReference type="GO" id="GO:0022857">
    <property type="term" value="F:transmembrane transporter activity"/>
    <property type="evidence" value="ECO:0007669"/>
    <property type="project" value="UniProtKB-ARBA"/>
</dbReference>
<dbReference type="SMART" id="SM00382">
    <property type="entry name" value="AAA"/>
    <property type="match status" value="1"/>
</dbReference>
<accession>A0A1C5JFD7</accession>
<dbReference type="GO" id="GO:0016887">
    <property type="term" value="F:ATP hydrolysis activity"/>
    <property type="evidence" value="ECO:0007669"/>
    <property type="project" value="InterPro"/>
</dbReference>
<dbReference type="PANTHER" id="PTHR24220">
    <property type="entry name" value="IMPORT ATP-BINDING PROTEIN"/>
    <property type="match status" value="1"/>
</dbReference>
<dbReference type="Gene3D" id="3.40.50.300">
    <property type="entry name" value="P-loop containing nucleotide triphosphate hydrolases"/>
    <property type="match status" value="1"/>
</dbReference>
<dbReference type="InterPro" id="IPR017871">
    <property type="entry name" value="ABC_transporter-like_CS"/>
</dbReference>
<dbReference type="RefSeq" id="WP_172899381.1">
    <property type="nucleotide sequence ID" value="NZ_LT607750.1"/>
</dbReference>
<keyword evidence="3 5" id="KW-0067">ATP-binding</keyword>
<dbReference type="PROSITE" id="PS50893">
    <property type="entry name" value="ABC_TRANSPORTER_2"/>
    <property type="match status" value="1"/>
</dbReference>
<evidence type="ECO:0000256" key="1">
    <source>
        <dbReference type="ARBA" id="ARBA00022448"/>
    </source>
</evidence>
<dbReference type="PANTHER" id="PTHR24220:SF659">
    <property type="entry name" value="TRANSPORTER, PUTATIVE-RELATED"/>
    <property type="match status" value="1"/>
</dbReference>
<keyword evidence="1" id="KW-0813">Transport</keyword>
<sequence length="254" mass="26688">MSTDGGPDGPRSATDEAVLDLRDVHRTHGTGPAAVHALRGVSLSVRPGELVAVMGPSGSGKSTLLALAGGLDSPTAGEVRVEGQPLGELDRRRLAQLRRRRIGYIFQDLNLLGSLTAMENVALPLELDGAGVRRARRLAADALAEVGLPELGDRFPDQLSGGQQQRVAIARALVGERRLVLADEPTGALDSQTGEAVLHLLRRRVDAGAAGVLVTHEARHAGWADRVVFLRDGVLVDTTAPLVSVEQLLSGSGR</sequence>